<dbReference type="InterPro" id="IPR011006">
    <property type="entry name" value="CheY-like_superfamily"/>
</dbReference>
<protein>
    <recommendedName>
        <fullName evidence="3">Response regulatory domain-containing protein</fullName>
    </recommendedName>
</protein>
<evidence type="ECO:0000313" key="1">
    <source>
        <dbReference type="EMBL" id="PQJ76752.1"/>
    </source>
</evidence>
<evidence type="ECO:0000313" key="2">
    <source>
        <dbReference type="Proteomes" id="UP000239068"/>
    </source>
</evidence>
<dbReference type="AlphaFoldDB" id="A0A2S7WHK0"/>
<dbReference type="Proteomes" id="UP000239068">
    <property type="component" value="Unassembled WGS sequence"/>
</dbReference>
<comment type="caution">
    <text evidence="1">The sequence shown here is derived from an EMBL/GenBank/DDBJ whole genome shotgun (WGS) entry which is preliminary data.</text>
</comment>
<accession>A0A2S7WHK0</accession>
<dbReference type="OrthoDB" id="9797341at2"/>
<dbReference type="SUPFAM" id="SSF52172">
    <property type="entry name" value="CheY-like"/>
    <property type="match status" value="1"/>
</dbReference>
<proteinExistence type="predicted"/>
<keyword evidence="2" id="KW-1185">Reference proteome</keyword>
<dbReference type="Gene3D" id="3.40.50.2300">
    <property type="match status" value="1"/>
</dbReference>
<reference evidence="1 2" key="1">
    <citation type="submission" date="2016-12" db="EMBL/GenBank/DDBJ databases">
        <title>Trade-off between light-utilization and light-protection in marine flavobacteria.</title>
        <authorList>
            <person name="Kumagai Y."/>
            <person name="Yoshizawa S."/>
            <person name="Kogure K."/>
            <person name="Iwasaki W."/>
        </authorList>
    </citation>
    <scope>NUCLEOTIDE SEQUENCE [LARGE SCALE GENOMIC DNA]</scope>
    <source>
        <strain evidence="1 2">ATCC 43844</strain>
    </source>
</reference>
<dbReference type="EMBL" id="MSCM01000002">
    <property type="protein sequence ID" value="PQJ76752.1"/>
    <property type="molecule type" value="Genomic_DNA"/>
</dbReference>
<organism evidence="1 2">
    <name type="scientific">Polaribacter glomeratus</name>
    <dbReference type="NCBI Taxonomy" id="102"/>
    <lineage>
        <taxon>Bacteria</taxon>
        <taxon>Pseudomonadati</taxon>
        <taxon>Bacteroidota</taxon>
        <taxon>Flavobacteriia</taxon>
        <taxon>Flavobacteriales</taxon>
        <taxon>Flavobacteriaceae</taxon>
    </lineage>
</organism>
<sequence>MVSGIYILSKKTKSNYSVIMKQIIKILLVDDHFLVLKGLISLLDEVSDYSFVIHAKTNCDDAYAAIVLAEKTEPFNILFTDLSFIESNAKINTGEALINLVKKAAPNLKIGVITMHAKINRIFNVLLNQDPLVYLLKDNCTKDELVSAIQKMLKNEVYYSDSVHQKLLSRRVVEISMDEVSIQILKELPKHPKLNNLVGHIKNESGENLKTRAIETKLADLRIGLNAINNTDLVLKAKELGIID</sequence>
<evidence type="ECO:0008006" key="3">
    <source>
        <dbReference type="Google" id="ProtNLM"/>
    </source>
</evidence>
<name>A0A2S7WHK0_9FLAO</name>
<gene>
    <name evidence="1" type="ORF">BTO16_12800</name>
</gene>